<feature type="transmembrane region" description="Helical" evidence="3">
    <location>
        <begin position="6"/>
        <end position="29"/>
    </location>
</feature>
<evidence type="ECO:0000256" key="2">
    <source>
        <dbReference type="PROSITE-ProRule" id="PRU00284"/>
    </source>
</evidence>
<keyword evidence="3" id="KW-0812">Transmembrane</keyword>
<reference evidence="5 6" key="1">
    <citation type="submission" date="2015-01" db="EMBL/GenBank/DDBJ databases">
        <title>Genome Sequence of Magnetospirillum magnetotacticum Strain MS-1.</title>
        <authorList>
            <person name="Marinov G.K."/>
            <person name="Smalley M.D."/>
            <person name="DeSalvo G."/>
        </authorList>
    </citation>
    <scope>NUCLEOTIDE SEQUENCE [LARGE SCALE GENOMIC DNA]</scope>
    <source>
        <strain evidence="5 6">MS-1</strain>
    </source>
</reference>
<dbReference type="PANTHER" id="PTHR32089">
    <property type="entry name" value="METHYL-ACCEPTING CHEMOTAXIS PROTEIN MCPB"/>
    <property type="match status" value="1"/>
</dbReference>
<keyword evidence="1 2" id="KW-0807">Transducer</keyword>
<dbReference type="Gene3D" id="1.10.287.950">
    <property type="entry name" value="Methyl-accepting chemotaxis protein"/>
    <property type="match status" value="1"/>
</dbReference>
<gene>
    <name evidence="5" type="ORF">CCC_01742</name>
</gene>
<dbReference type="PROSITE" id="PS50111">
    <property type="entry name" value="CHEMOTAXIS_TRANSDUC_2"/>
    <property type="match status" value="1"/>
</dbReference>
<evidence type="ECO:0000256" key="1">
    <source>
        <dbReference type="ARBA" id="ARBA00023224"/>
    </source>
</evidence>
<comment type="caution">
    <text evidence="5">The sequence shown here is derived from an EMBL/GenBank/DDBJ whole genome shotgun (WGS) entry which is preliminary data.</text>
</comment>
<dbReference type="RefSeq" id="WP_052472837.1">
    <property type="nucleotide sequence ID" value="NZ_JXSL01000005.1"/>
</dbReference>
<dbReference type="Proteomes" id="UP000031971">
    <property type="component" value="Unassembled WGS sequence"/>
</dbReference>
<dbReference type="OrthoDB" id="8482111at2"/>
<dbReference type="SUPFAM" id="SSF58104">
    <property type="entry name" value="Methyl-accepting chemotaxis protein (MCP) signaling domain"/>
    <property type="match status" value="1"/>
</dbReference>
<accession>A0A0C2UGQ3</accession>
<sequence length="750" mass="80819">MKLRTQIVLTFAGAVLLTAMFGLVTILVIDGQMPEIRDMDNRADRIHDHAIPMLRSLDSLKLDVVQVQQFLSDVSATRGLDGLGDGFEKAEEYAGKFQTDLNLVRKEALALKLGSVVNALEKVEKQFPLYYAQGRVMAEAYVKSGPAGGNPIMGDFDKSSEALQDSMQEMQRAGDEFIDTAMNGLSETSESLLNHSTALIRRIWMLLGATMAGGVVIAFLFSRHMTHVFNSLNSDVRIVLAKDYRAKLILTEDRKDELGPIAKALHAFLTSAQELDALHIAQKENQERASAESRAALLALAGNFEESVGEVVRSVVSSATQLQAAAQQMSATAQSTSHQSIRVASSAHETSINVGTVATATEELTASIAEIASQVDYSQTVSSQAKDQAGSTMALIQTLSRSVERIGEVVNLINDIASQTNLLALNATIEAARAGEAGKGFAVVANEVKTLANQTSRATDDIRSQIDTVQRDTVAAVGAIEEIAGTISQLYSVSASISAAVTQQSAAGSEIARNVHEASSATEEVAQSIALVETAASDTGAAAQQISSSASELSRQGEFLSTQVQSFLSTVREPEKMVERNRVLFDAVIANAAELSRRLENAVETGAITMADLFDENYMPIPGTNPQQFSTKFVDLTDRLFPELQESALKMNDLVVFSAGVDRNGYLPTHNKIYSQPQGSDPAWNDAHCRNRRKFVDPTGLAAAKNTSPLLIQNYRRNMGDGTVQLMVDASAPIFVKGRHWGGLRLGFRT</sequence>
<proteinExistence type="predicted"/>
<dbReference type="Pfam" id="PF00015">
    <property type="entry name" value="MCPsignal"/>
    <property type="match status" value="1"/>
</dbReference>
<dbReference type="InterPro" id="IPR004089">
    <property type="entry name" value="MCPsignal_dom"/>
</dbReference>
<dbReference type="GO" id="GO:0016020">
    <property type="term" value="C:membrane"/>
    <property type="evidence" value="ECO:0007669"/>
    <property type="project" value="InterPro"/>
</dbReference>
<evidence type="ECO:0000259" key="4">
    <source>
        <dbReference type="PROSITE" id="PS50111"/>
    </source>
</evidence>
<dbReference type="SMART" id="SM00283">
    <property type="entry name" value="MA"/>
    <property type="match status" value="1"/>
</dbReference>
<keyword evidence="3" id="KW-1133">Transmembrane helix</keyword>
<dbReference type="GO" id="GO:0007165">
    <property type="term" value="P:signal transduction"/>
    <property type="evidence" value="ECO:0007669"/>
    <property type="project" value="UniProtKB-KW"/>
</dbReference>
<dbReference type="PANTHER" id="PTHR32089:SF112">
    <property type="entry name" value="LYSOZYME-LIKE PROTEIN-RELATED"/>
    <property type="match status" value="1"/>
</dbReference>
<keyword evidence="6" id="KW-1185">Reference proteome</keyword>
<feature type="domain" description="Methyl-accepting transducer" evidence="4">
    <location>
        <begin position="318"/>
        <end position="554"/>
    </location>
</feature>
<evidence type="ECO:0000256" key="3">
    <source>
        <dbReference type="SAM" id="Phobius"/>
    </source>
</evidence>
<organism evidence="5 6">
    <name type="scientific">Paramagnetospirillum magnetotacticum MS-1</name>
    <dbReference type="NCBI Taxonomy" id="272627"/>
    <lineage>
        <taxon>Bacteria</taxon>
        <taxon>Pseudomonadati</taxon>
        <taxon>Pseudomonadota</taxon>
        <taxon>Alphaproteobacteria</taxon>
        <taxon>Rhodospirillales</taxon>
        <taxon>Magnetospirillaceae</taxon>
        <taxon>Paramagnetospirillum</taxon>
    </lineage>
</organism>
<evidence type="ECO:0000313" key="6">
    <source>
        <dbReference type="Proteomes" id="UP000031971"/>
    </source>
</evidence>
<name>A0A0C2UGQ3_PARME</name>
<dbReference type="AlphaFoldDB" id="A0A0C2UGQ3"/>
<dbReference type="EMBL" id="JXSL01000005">
    <property type="protein sequence ID" value="KIM00748.1"/>
    <property type="molecule type" value="Genomic_DNA"/>
</dbReference>
<dbReference type="STRING" id="272627.CCC_01742"/>
<protein>
    <submittedName>
        <fullName evidence="5">Methyl-accepting chemotaxis protein</fullName>
    </submittedName>
</protein>
<evidence type="ECO:0000313" key="5">
    <source>
        <dbReference type="EMBL" id="KIM00748.1"/>
    </source>
</evidence>
<keyword evidence="3" id="KW-0472">Membrane</keyword>
<dbReference type="Gene3D" id="6.10.340.10">
    <property type="match status" value="1"/>
</dbReference>